<protein>
    <submittedName>
        <fullName evidence="2">FAD-dependent monooxygenase</fullName>
    </submittedName>
</protein>
<reference evidence="2 3" key="1">
    <citation type="submission" date="2024-03" db="EMBL/GenBank/DDBJ databases">
        <title>Actinomycetospora sp. OC33-EN06, a novel actinomycete isolated from wild orchid (Aerides multiflora).</title>
        <authorList>
            <person name="Suriyachadkun C."/>
        </authorList>
    </citation>
    <scope>NUCLEOTIDE SEQUENCE [LARGE SCALE GENOMIC DNA]</scope>
    <source>
        <strain evidence="2 3">OC33-EN06</strain>
    </source>
</reference>
<sequence length="401" mass="43574">MSTPSILISGASIAGPAAASWLAAAGWDVTVVERFDHLRDEGQNVDIRGIGREVIRRMGLEDAVRAHHTRETGQAFVDEDGRAYASFPAGTDDTDSSPTAELEILRGQLARLLYDHSANSAEYLFGDQIVDLHDDGQGVDVRFAHGPGRRFDAVVIAEGTRSRTRDLVFPDARVDELGLLAAYFTIPRTAADDRQWRIFFGGRGRLVHLRPDNVGTTRAMLSMYTDARGLDRLDRDGIVTVLRATYGDLGWETPRILAALDDAPLYVDQIAQVRLPTWHRGRVAVLGDAAWCAGPFGTGTTSALAGAYVLAGELGATPDDVPAAFARYESILRPQTDRALDFVPRNGHPRVEWHRRLLRAGLRVAAGPIGGALARIGVFDPSLPVDTVELPRYPMPAPVAV</sequence>
<accession>A0ABU8NE30</accession>
<keyword evidence="3" id="KW-1185">Reference proteome</keyword>
<gene>
    <name evidence="2" type="ORF">WCD41_29255</name>
</gene>
<dbReference type="RefSeq" id="WP_337718777.1">
    <property type="nucleotide sequence ID" value="NZ_JBBEGL010000014.1"/>
</dbReference>
<proteinExistence type="predicted"/>
<dbReference type="InterPro" id="IPR051704">
    <property type="entry name" value="FAD_aromatic-hydroxylase"/>
</dbReference>
<dbReference type="PANTHER" id="PTHR46865:SF2">
    <property type="entry name" value="MONOOXYGENASE"/>
    <property type="match status" value="1"/>
</dbReference>
<evidence type="ECO:0000313" key="2">
    <source>
        <dbReference type="EMBL" id="MEJ2890578.1"/>
    </source>
</evidence>
<dbReference type="Proteomes" id="UP001370100">
    <property type="component" value="Unassembled WGS sequence"/>
</dbReference>
<evidence type="ECO:0000313" key="3">
    <source>
        <dbReference type="Proteomes" id="UP001370100"/>
    </source>
</evidence>
<dbReference type="PRINTS" id="PR00420">
    <property type="entry name" value="RNGMNOXGNASE"/>
</dbReference>
<dbReference type="InterPro" id="IPR036188">
    <property type="entry name" value="FAD/NAD-bd_sf"/>
</dbReference>
<dbReference type="GO" id="GO:0004497">
    <property type="term" value="F:monooxygenase activity"/>
    <property type="evidence" value="ECO:0007669"/>
    <property type="project" value="UniProtKB-KW"/>
</dbReference>
<dbReference type="Gene3D" id="3.30.9.10">
    <property type="entry name" value="D-Amino Acid Oxidase, subunit A, domain 2"/>
    <property type="match status" value="1"/>
</dbReference>
<name>A0ABU8NE30_9PSEU</name>
<feature type="domain" description="FAD-binding" evidence="1">
    <location>
        <begin position="6"/>
        <end position="317"/>
    </location>
</feature>
<dbReference type="Gene3D" id="3.50.50.60">
    <property type="entry name" value="FAD/NAD(P)-binding domain"/>
    <property type="match status" value="1"/>
</dbReference>
<comment type="caution">
    <text evidence="2">The sequence shown here is derived from an EMBL/GenBank/DDBJ whole genome shotgun (WGS) entry which is preliminary data.</text>
</comment>
<dbReference type="PANTHER" id="PTHR46865">
    <property type="entry name" value="OXIDOREDUCTASE-RELATED"/>
    <property type="match status" value="1"/>
</dbReference>
<keyword evidence="2" id="KW-0503">Monooxygenase</keyword>
<dbReference type="InterPro" id="IPR002938">
    <property type="entry name" value="FAD-bd"/>
</dbReference>
<organism evidence="2 3">
    <name type="scientific">Actinomycetospora aeridis</name>
    <dbReference type="NCBI Taxonomy" id="3129231"/>
    <lineage>
        <taxon>Bacteria</taxon>
        <taxon>Bacillati</taxon>
        <taxon>Actinomycetota</taxon>
        <taxon>Actinomycetes</taxon>
        <taxon>Pseudonocardiales</taxon>
        <taxon>Pseudonocardiaceae</taxon>
        <taxon>Actinomycetospora</taxon>
    </lineage>
</organism>
<dbReference type="SUPFAM" id="SSF51905">
    <property type="entry name" value="FAD/NAD(P)-binding domain"/>
    <property type="match status" value="1"/>
</dbReference>
<evidence type="ECO:0000259" key="1">
    <source>
        <dbReference type="Pfam" id="PF01494"/>
    </source>
</evidence>
<dbReference type="Pfam" id="PF01494">
    <property type="entry name" value="FAD_binding_3"/>
    <property type="match status" value="1"/>
</dbReference>
<dbReference type="EMBL" id="JBBEGL010000014">
    <property type="protein sequence ID" value="MEJ2890578.1"/>
    <property type="molecule type" value="Genomic_DNA"/>
</dbReference>
<keyword evidence="2" id="KW-0560">Oxidoreductase</keyword>